<keyword evidence="2" id="KW-1185">Reference proteome</keyword>
<protein>
    <submittedName>
        <fullName evidence="1">Uncharacterized protein</fullName>
    </submittedName>
</protein>
<organism evidence="1 2">
    <name type="scientific">Paractinoplanes deccanensis</name>
    <dbReference type="NCBI Taxonomy" id="113561"/>
    <lineage>
        <taxon>Bacteria</taxon>
        <taxon>Bacillati</taxon>
        <taxon>Actinomycetota</taxon>
        <taxon>Actinomycetes</taxon>
        <taxon>Micromonosporales</taxon>
        <taxon>Micromonosporaceae</taxon>
        <taxon>Paractinoplanes</taxon>
    </lineage>
</organism>
<dbReference type="Proteomes" id="UP000609879">
    <property type="component" value="Unassembled WGS sequence"/>
</dbReference>
<evidence type="ECO:0000313" key="1">
    <source>
        <dbReference type="EMBL" id="GID75701.1"/>
    </source>
</evidence>
<name>A0ABQ3Y6S7_9ACTN</name>
<comment type="caution">
    <text evidence="1">The sequence shown here is derived from an EMBL/GenBank/DDBJ whole genome shotgun (WGS) entry which is preliminary data.</text>
</comment>
<accession>A0ABQ3Y6S7</accession>
<gene>
    <name evidence="1" type="ORF">Ade02nite_43420</name>
</gene>
<sequence>MEKVLDDLESVEGDLELDRSVARAVRAGVYGDDLRPLPGDRVVTVELTGRQCQLVADSLAHSAALADTASHGGDRRLGESGSETWDLLRVLDAQLRRR</sequence>
<evidence type="ECO:0000313" key="2">
    <source>
        <dbReference type="Proteomes" id="UP000609879"/>
    </source>
</evidence>
<proteinExistence type="predicted"/>
<dbReference type="RefSeq" id="WP_203766517.1">
    <property type="nucleotide sequence ID" value="NZ_BAAABO010000016.1"/>
</dbReference>
<dbReference type="EMBL" id="BOMI01000082">
    <property type="protein sequence ID" value="GID75701.1"/>
    <property type="molecule type" value="Genomic_DNA"/>
</dbReference>
<reference evidence="1 2" key="1">
    <citation type="submission" date="2021-01" db="EMBL/GenBank/DDBJ databases">
        <title>Whole genome shotgun sequence of Actinoplanes deccanensis NBRC 13994.</title>
        <authorList>
            <person name="Komaki H."/>
            <person name="Tamura T."/>
        </authorList>
    </citation>
    <scope>NUCLEOTIDE SEQUENCE [LARGE SCALE GENOMIC DNA]</scope>
    <source>
        <strain evidence="1 2">NBRC 13994</strain>
    </source>
</reference>